<proteinExistence type="predicted"/>
<protein>
    <recommendedName>
        <fullName evidence="4">Mycothiol system anti-sigma-R factor</fullName>
    </recommendedName>
</protein>
<gene>
    <name evidence="2" type="ORF">GCM10011612_14240</name>
</gene>
<dbReference type="InterPro" id="IPR024020">
    <property type="entry name" value="Anit_sigma_mycothiol_RsrA"/>
</dbReference>
<organism evidence="2 3">
    <name type="scientific">Actinomyces gaoshouyii</name>
    <dbReference type="NCBI Taxonomy" id="1960083"/>
    <lineage>
        <taxon>Bacteria</taxon>
        <taxon>Bacillati</taxon>
        <taxon>Actinomycetota</taxon>
        <taxon>Actinomycetes</taxon>
        <taxon>Actinomycetales</taxon>
        <taxon>Actinomycetaceae</taxon>
        <taxon>Actinomyces</taxon>
    </lineage>
</organism>
<evidence type="ECO:0008006" key="4">
    <source>
        <dbReference type="Google" id="ProtNLM"/>
    </source>
</evidence>
<dbReference type="Proteomes" id="UP000614239">
    <property type="component" value="Unassembled WGS sequence"/>
</dbReference>
<accession>A0A8H9LJF6</accession>
<feature type="region of interest" description="Disordered" evidence="1">
    <location>
        <begin position="1"/>
        <end position="26"/>
    </location>
</feature>
<evidence type="ECO:0000313" key="3">
    <source>
        <dbReference type="Proteomes" id="UP000614239"/>
    </source>
</evidence>
<feature type="compositionally biased region" description="Low complexity" evidence="1">
    <location>
        <begin position="8"/>
        <end position="20"/>
    </location>
</feature>
<name>A0A8H9LJF6_9ACTO</name>
<dbReference type="EMBL" id="BMNJ01000004">
    <property type="protein sequence ID" value="GGO98702.1"/>
    <property type="molecule type" value="Genomic_DNA"/>
</dbReference>
<reference evidence="2" key="1">
    <citation type="journal article" date="2014" name="Int. J. Syst. Evol. Microbiol.">
        <title>Complete genome sequence of Corynebacterium casei LMG S-19264T (=DSM 44701T), isolated from a smear-ripened cheese.</title>
        <authorList>
            <consortium name="US DOE Joint Genome Institute (JGI-PGF)"/>
            <person name="Walter F."/>
            <person name="Albersmeier A."/>
            <person name="Kalinowski J."/>
            <person name="Ruckert C."/>
        </authorList>
    </citation>
    <scope>NUCLEOTIDE SEQUENCE</scope>
    <source>
        <strain evidence="2">CGMCC 4.7372</strain>
    </source>
</reference>
<dbReference type="AlphaFoldDB" id="A0A8H9LJF6"/>
<comment type="caution">
    <text evidence="2">The sequence shown here is derived from an EMBL/GenBank/DDBJ whole genome shotgun (WGS) entry which is preliminary data.</text>
</comment>
<sequence length="138" mass="14795">MGAPDASAAARGTATGETETPSSPESGCISCEEMIAHLQAFLDHECEHSVAERLVRHVAECEHCAQIADAEQHLRAIIRSRCAEQAPPELRARVLGRLAVLRGTSGVASVSRTTSTIVSRDGSRVTVTRTSSMRIERD</sequence>
<dbReference type="OrthoDB" id="3267840at2"/>
<dbReference type="NCBIfam" id="TIGR03988">
    <property type="entry name" value="antisig_RsrA"/>
    <property type="match status" value="1"/>
</dbReference>
<reference evidence="2" key="2">
    <citation type="submission" date="2020-09" db="EMBL/GenBank/DDBJ databases">
        <authorList>
            <person name="Sun Q."/>
            <person name="Zhou Y."/>
        </authorList>
    </citation>
    <scope>NUCLEOTIDE SEQUENCE</scope>
    <source>
        <strain evidence="2">CGMCC 4.7372</strain>
    </source>
</reference>
<evidence type="ECO:0000313" key="2">
    <source>
        <dbReference type="EMBL" id="GGO98702.1"/>
    </source>
</evidence>
<dbReference type="RefSeq" id="WP_080462517.1">
    <property type="nucleotide sequence ID" value="NZ_BMNJ01000004.1"/>
</dbReference>
<evidence type="ECO:0000256" key="1">
    <source>
        <dbReference type="SAM" id="MobiDB-lite"/>
    </source>
</evidence>
<keyword evidence="3" id="KW-1185">Reference proteome</keyword>